<organism evidence="1 2">
    <name type="scientific">Candidatus Methylophosphatis roskildensis</name>
    <dbReference type="NCBI Taxonomy" id="2899263"/>
    <lineage>
        <taxon>Bacteria</taxon>
        <taxon>Pseudomonadati</taxon>
        <taxon>Pseudomonadota</taxon>
        <taxon>Betaproteobacteria</taxon>
        <taxon>Nitrosomonadales</taxon>
        <taxon>Sterolibacteriaceae</taxon>
        <taxon>Candidatus Methylophosphatis</taxon>
    </lineage>
</organism>
<proteinExistence type="predicted"/>
<protein>
    <submittedName>
        <fullName evidence="1">PcfJ domain-containing protein</fullName>
    </submittedName>
</protein>
<dbReference type="AlphaFoldDB" id="A0A9D7HTU4"/>
<accession>A0A9D7HTU4</accession>
<dbReference type="EMBL" id="JADJEV010000003">
    <property type="protein sequence ID" value="MBK6973030.1"/>
    <property type="molecule type" value="Genomic_DNA"/>
</dbReference>
<dbReference type="InterPro" id="IPR025586">
    <property type="entry name" value="PcfJ"/>
</dbReference>
<dbReference type="Proteomes" id="UP000807785">
    <property type="component" value="Unassembled WGS sequence"/>
</dbReference>
<evidence type="ECO:0000313" key="2">
    <source>
        <dbReference type="Proteomes" id="UP000807785"/>
    </source>
</evidence>
<sequence length="515" mass="57159">MPEIAVKSWSALFGRNIQEKRSNYPEVRAIAGDEPDWALSVIAGKLSFISVFDTYALDLRCRERRLVRRALRSFVAALDPVARELHARTRSISCGAYNWLVGTNGLSRERRLQSLDVLPCIVGLAASKAPRELGAVVDQGRPLIPALANVCTVPERGVRALVGVRPHWLGHAGERIQLHARRLASLEANAIPHTADQWRGFAEMSMLLAGLEGVFLRTRRPALAEMFRRSGLVFLHRWARNGWRKRFSRGERRWAMERDVTGARDFINAVTAAVGPVPSKPKTVLEVIEEFYGAGQLIKLAEDWHSEPSRVSAAAIAPQAAPLLVALAGLSPLRLIEVSQRWHQACSHPVADDAAAYEHITWPALCPAWRHGAVTIRELVTVRELAREGAELRHCVGSYDYLCLRSNAHVFALEDDAGGRSTLAVSVASRELARFEVSSVEHRGIRNETPPQVHAAAKHAFLVALNSEAFRAAREVCCSQGAIRERLWKEISAWRRANAQAALRRSLPQSLEILL</sequence>
<reference evidence="1" key="1">
    <citation type="submission" date="2020-10" db="EMBL/GenBank/DDBJ databases">
        <title>Connecting structure to function with the recovery of over 1000 high-quality activated sludge metagenome-assembled genomes encoding full-length rRNA genes using long-read sequencing.</title>
        <authorList>
            <person name="Singleton C.M."/>
            <person name="Petriglieri F."/>
            <person name="Kristensen J.M."/>
            <person name="Kirkegaard R.H."/>
            <person name="Michaelsen T.Y."/>
            <person name="Andersen M.H."/>
            <person name="Karst S.M."/>
            <person name="Dueholm M.S."/>
            <person name="Nielsen P.H."/>
            <person name="Albertsen M."/>
        </authorList>
    </citation>
    <scope>NUCLEOTIDE SEQUENCE</scope>
    <source>
        <strain evidence="1">Bjer_18-Q3-R1-45_BAT3C.347</strain>
    </source>
</reference>
<gene>
    <name evidence="1" type="ORF">IPH26_08810</name>
</gene>
<name>A0A9D7HTU4_9PROT</name>
<comment type="caution">
    <text evidence="1">The sequence shown here is derived from an EMBL/GenBank/DDBJ whole genome shotgun (WGS) entry which is preliminary data.</text>
</comment>
<evidence type="ECO:0000313" key="1">
    <source>
        <dbReference type="EMBL" id="MBK6973030.1"/>
    </source>
</evidence>
<dbReference type="Pfam" id="PF14284">
    <property type="entry name" value="PcfJ"/>
    <property type="match status" value="1"/>
</dbReference>